<dbReference type="InterPro" id="IPR009067">
    <property type="entry name" value="TAF_II_230-bd"/>
</dbReference>
<dbReference type="InterPro" id="IPR036741">
    <property type="entry name" value="TAFII-230_TBP-bd_sf"/>
</dbReference>
<evidence type="ECO:0000259" key="3">
    <source>
        <dbReference type="Pfam" id="PF09247"/>
    </source>
</evidence>
<dbReference type="Gene3D" id="1.10.1100.10">
    <property type="entry name" value="TAFII-230 TBP-binding domain"/>
    <property type="match status" value="1"/>
</dbReference>
<protein>
    <recommendedName>
        <fullName evidence="3">TAFII-230 TBP-binding domain-containing protein</fullName>
    </recommendedName>
</protein>
<dbReference type="InterPro" id="IPR040240">
    <property type="entry name" value="TAF1"/>
</dbReference>
<gene>
    <name evidence="4" type="ORF">RJT34_02838</name>
</gene>
<keyword evidence="1" id="KW-0805">Transcription regulation</keyword>
<evidence type="ECO:0000313" key="5">
    <source>
        <dbReference type="Proteomes" id="UP001359559"/>
    </source>
</evidence>
<reference evidence="4 5" key="1">
    <citation type="submission" date="2024-01" db="EMBL/GenBank/DDBJ databases">
        <title>The genomes of 5 underutilized Papilionoideae crops provide insights into root nodulation and disease resistance.</title>
        <authorList>
            <person name="Yuan L."/>
        </authorList>
    </citation>
    <scope>NUCLEOTIDE SEQUENCE [LARGE SCALE GENOMIC DNA]</scope>
    <source>
        <strain evidence="4">LY-2023</strain>
        <tissue evidence="4">Leaf</tissue>
    </source>
</reference>
<dbReference type="GO" id="GO:0004402">
    <property type="term" value="F:histone acetyltransferase activity"/>
    <property type="evidence" value="ECO:0007669"/>
    <property type="project" value="InterPro"/>
</dbReference>
<keyword evidence="5" id="KW-1185">Reference proteome</keyword>
<evidence type="ECO:0000256" key="1">
    <source>
        <dbReference type="ARBA" id="ARBA00023015"/>
    </source>
</evidence>
<dbReference type="EMBL" id="JAYKXN010000001">
    <property type="protein sequence ID" value="KAK7318140.1"/>
    <property type="molecule type" value="Genomic_DNA"/>
</dbReference>
<accession>A0AAN9PZ92</accession>
<dbReference type="GO" id="GO:0005669">
    <property type="term" value="C:transcription factor TFIID complex"/>
    <property type="evidence" value="ECO:0007669"/>
    <property type="project" value="InterPro"/>
</dbReference>
<proteinExistence type="predicted"/>
<dbReference type="PANTHER" id="PTHR13900:SF0">
    <property type="entry name" value="TRANSCRIPTION INITIATION FACTOR TFIID SUBUNIT 1"/>
    <property type="match status" value="1"/>
</dbReference>
<dbReference type="GO" id="GO:0016251">
    <property type="term" value="F:RNA polymerase II general transcription initiation factor activity"/>
    <property type="evidence" value="ECO:0007669"/>
    <property type="project" value="InterPro"/>
</dbReference>
<keyword evidence="2" id="KW-0804">Transcription</keyword>
<dbReference type="Pfam" id="PF09247">
    <property type="entry name" value="TBP-binding"/>
    <property type="match status" value="1"/>
</dbReference>
<evidence type="ECO:0000256" key="2">
    <source>
        <dbReference type="ARBA" id="ARBA00023163"/>
    </source>
</evidence>
<dbReference type="Proteomes" id="UP001359559">
    <property type="component" value="Unassembled WGS sequence"/>
</dbReference>
<evidence type="ECO:0000313" key="4">
    <source>
        <dbReference type="EMBL" id="KAK7318140.1"/>
    </source>
</evidence>
<organism evidence="4 5">
    <name type="scientific">Clitoria ternatea</name>
    <name type="common">Butterfly pea</name>
    <dbReference type="NCBI Taxonomy" id="43366"/>
    <lineage>
        <taxon>Eukaryota</taxon>
        <taxon>Viridiplantae</taxon>
        <taxon>Streptophyta</taxon>
        <taxon>Embryophyta</taxon>
        <taxon>Tracheophyta</taxon>
        <taxon>Spermatophyta</taxon>
        <taxon>Magnoliopsida</taxon>
        <taxon>eudicotyledons</taxon>
        <taxon>Gunneridae</taxon>
        <taxon>Pentapetalae</taxon>
        <taxon>rosids</taxon>
        <taxon>fabids</taxon>
        <taxon>Fabales</taxon>
        <taxon>Fabaceae</taxon>
        <taxon>Papilionoideae</taxon>
        <taxon>50 kb inversion clade</taxon>
        <taxon>NPAAA clade</taxon>
        <taxon>indigoferoid/millettioid clade</taxon>
        <taxon>Phaseoleae</taxon>
        <taxon>Clitoria</taxon>
    </lineage>
</organism>
<dbReference type="SUPFAM" id="SSF47055">
    <property type="entry name" value="TAF(II)230 TBP-binding fragment"/>
    <property type="match status" value="1"/>
</dbReference>
<name>A0AAN9PZ92_CLITE</name>
<dbReference type="GO" id="GO:0051123">
    <property type="term" value="P:RNA polymerase II preinitiation complex assembly"/>
    <property type="evidence" value="ECO:0007669"/>
    <property type="project" value="TreeGrafter"/>
</dbReference>
<sequence>MSLLSRFFYKRPPDGLLEFHDRVYGSCFCFFSFLVFNSCFSTEALPDGMYELYFGGVLFCSLLTSMFDEFDLIDDEEEYEESGEGNHFLGFMFGNVDNSGDLDVDYLDEDAKEHLSALADKLGPSLIDIDLSGKSPQTPHDVVEQGEVVCQEKLYHAVFDILLVSFFPLKTESTSPVFYFFGIISHLTYAWWKISHERVANVLSL</sequence>
<dbReference type="AlphaFoldDB" id="A0AAN9PZ92"/>
<dbReference type="PANTHER" id="PTHR13900">
    <property type="entry name" value="TRANSCRIPTION INITIATION FACTOR TFIID"/>
    <property type="match status" value="1"/>
</dbReference>
<dbReference type="GO" id="GO:0017025">
    <property type="term" value="F:TBP-class protein binding"/>
    <property type="evidence" value="ECO:0007669"/>
    <property type="project" value="InterPro"/>
</dbReference>
<comment type="caution">
    <text evidence="4">The sequence shown here is derived from an EMBL/GenBank/DDBJ whole genome shotgun (WGS) entry which is preliminary data.</text>
</comment>
<feature type="domain" description="TAFII-230 TBP-binding" evidence="3">
    <location>
        <begin position="77"/>
        <end position="123"/>
    </location>
</feature>